<evidence type="ECO:0000313" key="2">
    <source>
        <dbReference type="Proteomes" id="UP000683925"/>
    </source>
</evidence>
<dbReference type="OrthoDB" id="312100at2759"/>
<reference evidence="1" key="1">
    <citation type="submission" date="2021-01" db="EMBL/GenBank/DDBJ databases">
        <authorList>
            <consortium name="Genoscope - CEA"/>
            <person name="William W."/>
        </authorList>
    </citation>
    <scope>NUCLEOTIDE SEQUENCE</scope>
</reference>
<dbReference type="Proteomes" id="UP000683925">
    <property type="component" value="Unassembled WGS sequence"/>
</dbReference>
<dbReference type="OMA" id="NICENKI"/>
<gene>
    <name evidence="1" type="ORF">POCTA_138.1.T1480113</name>
</gene>
<comment type="caution">
    <text evidence="1">The sequence shown here is derived from an EMBL/GenBank/DDBJ whole genome shotgun (WGS) entry which is preliminary data.</text>
</comment>
<keyword evidence="2" id="KW-1185">Reference proteome</keyword>
<dbReference type="AlphaFoldDB" id="A0A8S1Y6Y3"/>
<name>A0A8S1Y6Y3_PAROT</name>
<accession>A0A8S1Y6Y3</accession>
<proteinExistence type="predicted"/>
<evidence type="ECO:0000313" key="1">
    <source>
        <dbReference type="EMBL" id="CAD8209815.1"/>
    </source>
</evidence>
<dbReference type="EMBL" id="CAJJDP010000150">
    <property type="protein sequence ID" value="CAD8209815.1"/>
    <property type="molecule type" value="Genomic_DNA"/>
</dbReference>
<organism evidence="1 2">
    <name type="scientific">Paramecium octaurelia</name>
    <dbReference type="NCBI Taxonomy" id="43137"/>
    <lineage>
        <taxon>Eukaryota</taxon>
        <taxon>Sar</taxon>
        <taxon>Alveolata</taxon>
        <taxon>Ciliophora</taxon>
        <taxon>Intramacronucleata</taxon>
        <taxon>Oligohymenophorea</taxon>
        <taxon>Peniculida</taxon>
        <taxon>Parameciidae</taxon>
        <taxon>Paramecium</taxon>
    </lineage>
</organism>
<sequence length="203" mass="23999">MGCCAPRNKKYVFIIGTPGSGQSELCKKLQENTNDTSFVAIPEMDLDREIEIREQSILDFQKTYNEKHKENNQIISLIVSVKFERTDIMKRNLLSVIKYFRRFIDLIIIIVTYFDQSEYVDEDKENLKKSLKFLLKNDEERIFFSQNSNQIDEKEKLLDVINKVDQNKQQSFTLKDTIFEEVDDSQKQQILNQLFSSFGTRKQ</sequence>
<protein>
    <submittedName>
        <fullName evidence="1">Uncharacterized protein</fullName>
    </submittedName>
</protein>